<keyword evidence="2" id="KW-1185">Reference proteome</keyword>
<reference evidence="1 2" key="1">
    <citation type="journal article" date="2019" name="Commun. Biol.">
        <title>The bagworm genome reveals a unique fibroin gene that provides high tensile strength.</title>
        <authorList>
            <person name="Kono N."/>
            <person name="Nakamura H."/>
            <person name="Ohtoshi R."/>
            <person name="Tomita M."/>
            <person name="Numata K."/>
            <person name="Arakawa K."/>
        </authorList>
    </citation>
    <scope>NUCLEOTIDE SEQUENCE [LARGE SCALE GENOMIC DNA]</scope>
</reference>
<organism evidence="1 2">
    <name type="scientific">Eumeta variegata</name>
    <name type="common">Bagworm moth</name>
    <name type="synonym">Eumeta japonica</name>
    <dbReference type="NCBI Taxonomy" id="151549"/>
    <lineage>
        <taxon>Eukaryota</taxon>
        <taxon>Metazoa</taxon>
        <taxon>Ecdysozoa</taxon>
        <taxon>Arthropoda</taxon>
        <taxon>Hexapoda</taxon>
        <taxon>Insecta</taxon>
        <taxon>Pterygota</taxon>
        <taxon>Neoptera</taxon>
        <taxon>Endopterygota</taxon>
        <taxon>Lepidoptera</taxon>
        <taxon>Glossata</taxon>
        <taxon>Ditrysia</taxon>
        <taxon>Tineoidea</taxon>
        <taxon>Psychidae</taxon>
        <taxon>Oiketicinae</taxon>
        <taxon>Eumeta</taxon>
    </lineage>
</organism>
<protein>
    <submittedName>
        <fullName evidence="1">Uncharacterized protein</fullName>
    </submittedName>
</protein>
<gene>
    <name evidence="1" type="ORF">EVAR_22318_1</name>
</gene>
<sequence length="150" mass="16809">MRAIAEWMVTAAHEHSQFQTERLYVAGVKDRQGPDFHMIRCLHTSLSSQTFISLLIQARQFRMLKTGPFLIFHHKVCTGFSRATLAAFSMACNRSIKLTLKNTRREIPPSTARVGRSGGYVSAPAPARVSHCQGRRRGRGVKVDLVLLSD</sequence>
<dbReference type="AlphaFoldDB" id="A0A4C1UAU5"/>
<name>A0A4C1UAU5_EUMVA</name>
<comment type="caution">
    <text evidence="1">The sequence shown here is derived from an EMBL/GenBank/DDBJ whole genome shotgun (WGS) entry which is preliminary data.</text>
</comment>
<evidence type="ECO:0000313" key="1">
    <source>
        <dbReference type="EMBL" id="GBP23458.1"/>
    </source>
</evidence>
<proteinExistence type="predicted"/>
<dbReference type="EMBL" id="BGZK01000150">
    <property type="protein sequence ID" value="GBP23458.1"/>
    <property type="molecule type" value="Genomic_DNA"/>
</dbReference>
<accession>A0A4C1UAU5</accession>
<evidence type="ECO:0000313" key="2">
    <source>
        <dbReference type="Proteomes" id="UP000299102"/>
    </source>
</evidence>
<dbReference type="Proteomes" id="UP000299102">
    <property type="component" value="Unassembled WGS sequence"/>
</dbReference>